<dbReference type="GO" id="GO:0005524">
    <property type="term" value="F:ATP binding"/>
    <property type="evidence" value="ECO:0007669"/>
    <property type="project" value="UniProtKB-KW"/>
</dbReference>
<evidence type="ECO:0000313" key="10">
    <source>
        <dbReference type="EMBL" id="UTU53146.1"/>
    </source>
</evidence>
<keyword evidence="3 8" id="KW-0641">Proline biosynthesis</keyword>
<accession>A0AB38TDR8</accession>
<feature type="domain" description="Aspartate/glutamate/uridylate kinase" evidence="9">
    <location>
        <begin position="53"/>
        <end position="282"/>
    </location>
</feature>
<dbReference type="GO" id="GO:0055129">
    <property type="term" value="P:L-proline biosynthetic process"/>
    <property type="evidence" value="ECO:0007669"/>
    <property type="project" value="UniProtKB-UniRule"/>
</dbReference>
<dbReference type="InterPro" id="IPR001048">
    <property type="entry name" value="Asp/Glu/Uridylate_kinase"/>
</dbReference>
<evidence type="ECO:0000256" key="6">
    <source>
        <dbReference type="ARBA" id="ARBA00022777"/>
    </source>
</evidence>
<gene>
    <name evidence="8 10" type="primary">proB</name>
    <name evidence="10" type="ORF">LRP29_06915</name>
</gene>
<dbReference type="PRINTS" id="PR00474">
    <property type="entry name" value="GLU5KINASE"/>
</dbReference>
<keyword evidence="6 8" id="KW-0418">Kinase</keyword>
<comment type="catalytic activity">
    <reaction evidence="8">
        <text>L-glutamate + ATP = L-glutamyl 5-phosphate + ADP</text>
        <dbReference type="Rhea" id="RHEA:14877"/>
        <dbReference type="ChEBI" id="CHEBI:29985"/>
        <dbReference type="ChEBI" id="CHEBI:30616"/>
        <dbReference type="ChEBI" id="CHEBI:58274"/>
        <dbReference type="ChEBI" id="CHEBI:456216"/>
        <dbReference type="EC" id="2.7.2.11"/>
    </reaction>
</comment>
<feature type="binding site" evidence="8">
    <location>
        <begin position="259"/>
        <end position="265"/>
    </location>
    <ligand>
        <name>ATP</name>
        <dbReference type="ChEBI" id="CHEBI:30616"/>
    </ligand>
</feature>
<dbReference type="InterPro" id="IPR036393">
    <property type="entry name" value="AceGlu_kinase-like_sf"/>
</dbReference>
<dbReference type="RefSeq" id="WP_245265427.1">
    <property type="nucleotide sequence ID" value="NZ_CP088147.1"/>
</dbReference>
<comment type="subcellular location">
    <subcellularLocation>
        <location evidence="8">Cytoplasm</location>
    </subcellularLocation>
</comment>
<dbReference type="PANTHER" id="PTHR43654">
    <property type="entry name" value="GLUTAMATE 5-KINASE"/>
    <property type="match status" value="1"/>
</dbReference>
<dbReference type="InterPro" id="IPR041739">
    <property type="entry name" value="G5K_ProB"/>
</dbReference>
<dbReference type="EC" id="2.7.2.11" evidence="8"/>
<keyword evidence="7 8" id="KW-0067">ATP-binding</keyword>
<feature type="binding site" evidence="8">
    <location>
        <position position="98"/>
    </location>
    <ligand>
        <name>substrate</name>
    </ligand>
</feature>
<evidence type="ECO:0000313" key="11">
    <source>
        <dbReference type="Proteomes" id="UP001060070"/>
    </source>
</evidence>
<organism evidence="10 11">
    <name type="scientific">Mesorhizobium ciceri</name>
    <dbReference type="NCBI Taxonomy" id="39645"/>
    <lineage>
        <taxon>Bacteria</taxon>
        <taxon>Pseudomonadati</taxon>
        <taxon>Pseudomonadota</taxon>
        <taxon>Alphaproteobacteria</taxon>
        <taxon>Hyphomicrobiales</taxon>
        <taxon>Phyllobacteriaceae</taxon>
        <taxon>Mesorhizobium</taxon>
    </lineage>
</organism>
<dbReference type="GO" id="GO:0005829">
    <property type="term" value="C:cytosol"/>
    <property type="evidence" value="ECO:0007669"/>
    <property type="project" value="TreeGrafter"/>
</dbReference>
<comment type="caution">
    <text evidence="8">Lacks conserved residue(s) required for the propagation of feature annotation.</text>
</comment>
<proteinExistence type="inferred from homology"/>
<keyword evidence="5 8" id="KW-0547">Nucleotide-binding</keyword>
<dbReference type="HAMAP" id="MF_00456">
    <property type="entry name" value="ProB"/>
    <property type="match status" value="1"/>
</dbReference>
<dbReference type="PROSITE" id="PS00902">
    <property type="entry name" value="GLUTAMATE_5_KINASE"/>
    <property type="match status" value="1"/>
</dbReference>
<dbReference type="AlphaFoldDB" id="A0AB38TDR8"/>
<dbReference type="Pfam" id="PF00696">
    <property type="entry name" value="AA_kinase"/>
    <property type="match status" value="1"/>
</dbReference>
<evidence type="ECO:0000256" key="8">
    <source>
        <dbReference type="HAMAP-Rule" id="MF_00456"/>
    </source>
</evidence>
<feature type="binding site" evidence="8">
    <location>
        <position position="197"/>
    </location>
    <ligand>
        <name>substrate</name>
    </ligand>
</feature>
<keyword evidence="11" id="KW-1185">Reference proteome</keyword>
<feature type="binding site" evidence="8">
    <location>
        <position position="57"/>
    </location>
    <ligand>
        <name>ATP</name>
        <dbReference type="ChEBI" id="CHEBI:30616"/>
    </ligand>
</feature>
<comment type="similarity">
    <text evidence="8">Belongs to the glutamate 5-kinase family.</text>
</comment>
<evidence type="ECO:0000256" key="2">
    <source>
        <dbReference type="ARBA" id="ARBA00022605"/>
    </source>
</evidence>
<comment type="function">
    <text evidence="8">Catalyzes the transfer of a phosphate group to glutamate to form L-glutamate 5-phosphate.</text>
</comment>
<evidence type="ECO:0000256" key="4">
    <source>
        <dbReference type="ARBA" id="ARBA00022679"/>
    </source>
</evidence>
<dbReference type="FunFam" id="3.40.1160.10:FF:000018">
    <property type="entry name" value="Glutamate 5-kinase"/>
    <property type="match status" value="1"/>
</dbReference>
<name>A0AB38TDR8_9HYPH</name>
<dbReference type="SUPFAM" id="SSF53633">
    <property type="entry name" value="Carbamate kinase-like"/>
    <property type="match status" value="1"/>
</dbReference>
<dbReference type="InterPro" id="IPR019797">
    <property type="entry name" value="Glutamate_5-kinase_CS"/>
</dbReference>
<dbReference type="CDD" id="cd04242">
    <property type="entry name" value="AAK_G5K_ProB"/>
    <property type="match status" value="1"/>
</dbReference>
<comment type="pathway">
    <text evidence="8">Amino-acid biosynthesis; L-proline biosynthesis; L-glutamate 5-semialdehyde from L-glutamate: step 1/2.</text>
</comment>
<evidence type="ECO:0000259" key="9">
    <source>
        <dbReference type="Pfam" id="PF00696"/>
    </source>
</evidence>
<reference evidence="10 11" key="1">
    <citation type="journal article" date="2022" name="Microbiol. Resour. Announc.">
        <title>Complete Genome Sequence of Mesorhizobium ciceri Strain R30, a Rhizobium Used as a Commercial Inoculant for Chickpea in Argentina.</title>
        <authorList>
            <person name="Foresto E."/>
            <person name="Revale S."/>
            <person name="Primo E."/>
            <person name="Nievas F."/>
            <person name="Carezzano E."/>
            <person name="Puente M."/>
            <person name="Alzari P."/>
            <person name="Mart M."/>
            <person name="Ben-Assaya M."/>
            <person name="Mornico D."/>
            <person name="Santoro M."/>
            <person name="Mart F."/>
            <person name="Giordano W."/>
            <person name="Bogino P."/>
        </authorList>
    </citation>
    <scope>NUCLEOTIDE SEQUENCE [LARGE SCALE GENOMIC DNA]</scope>
    <source>
        <strain evidence="10 11">R30</strain>
    </source>
</reference>
<keyword evidence="2 8" id="KW-0028">Amino-acid biosynthesis</keyword>
<sequence>MLGHTKKLKSDHPARPHSRLFGYQEIEKMSSLPWQQHPIQKTTSAGQLRSARRIIVKIGSALLVDPQTRKLRGAWLDSLIADVARFFSRGQQVILVTSGAVALGSCQFDGLDRPLRIEEKQSAAAIGQVRLMLAYEQRLKRHGFASGQMLLTSQDIENQNRRHNAWSTLQQLLKIGAVPIINENDTTATAEICFGDNDRLAARVAQMVKADLLILLSNLDGLFTEDPHDNPLARLVTEVRCITPEIEAMAGHSLTRYSSGGMVTKLMAAKIAMGAGCGMVIARGTEPYPLAAIENGSPSTSFVPIAKDKLFAGTFDELWPPE</sequence>
<dbReference type="GO" id="GO:0004349">
    <property type="term" value="F:glutamate 5-kinase activity"/>
    <property type="evidence" value="ECO:0007669"/>
    <property type="project" value="UniProtKB-UniRule"/>
</dbReference>
<dbReference type="Gene3D" id="3.40.1160.10">
    <property type="entry name" value="Acetylglutamate kinase-like"/>
    <property type="match status" value="1"/>
</dbReference>
<dbReference type="EMBL" id="CP088147">
    <property type="protein sequence ID" value="UTU53146.1"/>
    <property type="molecule type" value="Genomic_DNA"/>
</dbReference>
<dbReference type="PANTHER" id="PTHR43654:SF1">
    <property type="entry name" value="ISOPENTENYL PHOSPHATE KINASE"/>
    <property type="match status" value="1"/>
</dbReference>
<dbReference type="InterPro" id="IPR005715">
    <property type="entry name" value="Glu_5kinase/COase_Synthase"/>
</dbReference>
<evidence type="ECO:0000256" key="1">
    <source>
        <dbReference type="ARBA" id="ARBA00022490"/>
    </source>
</evidence>
<keyword evidence="1 8" id="KW-0963">Cytoplasm</keyword>
<evidence type="ECO:0000256" key="5">
    <source>
        <dbReference type="ARBA" id="ARBA00022741"/>
    </source>
</evidence>
<keyword evidence="4 8" id="KW-0808">Transferase</keyword>
<dbReference type="Proteomes" id="UP001060070">
    <property type="component" value="Chromosome"/>
</dbReference>
<evidence type="ECO:0000256" key="7">
    <source>
        <dbReference type="ARBA" id="ARBA00022840"/>
    </source>
</evidence>
<dbReference type="InterPro" id="IPR001057">
    <property type="entry name" value="Glu/AcGlu_kinase"/>
</dbReference>
<protein>
    <recommendedName>
        <fullName evidence="8">Glutamate 5-kinase</fullName>
        <ecNumber evidence="8">2.7.2.11</ecNumber>
    </recommendedName>
    <alternativeName>
        <fullName evidence="8">Gamma-glutamyl kinase</fullName>
        <shortName evidence="8">GK</shortName>
    </alternativeName>
</protein>
<evidence type="ECO:0000256" key="3">
    <source>
        <dbReference type="ARBA" id="ARBA00022650"/>
    </source>
</evidence>
<feature type="binding site" evidence="8">
    <location>
        <position position="185"/>
    </location>
    <ligand>
        <name>substrate</name>
    </ligand>
</feature>
<dbReference type="NCBIfam" id="TIGR01027">
    <property type="entry name" value="proB"/>
    <property type="match status" value="1"/>
</dbReference>